<evidence type="ECO:0000313" key="2">
    <source>
        <dbReference type="Proteomes" id="UP001193501"/>
    </source>
</evidence>
<dbReference type="RefSeq" id="WP_168772960.1">
    <property type="nucleotide sequence ID" value="NZ_JAABNR010000001.1"/>
</dbReference>
<evidence type="ECO:0008006" key="3">
    <source>
        <dbReference type="Google" id="ProtNLM"/>
    </source>
</evidence>
<name>A0AAE4Y6R9_9RHOB</name>
<proteinExistence type="predicted"/>
<comment type="caution">
    <text evidence="1">The sequence shown here is derived from an EMBL/GenBank/DDBJ whole genome shotgun (WGS) entry which is preliminary data.</text>
</comment>
<reference evidence="1" key="1">
    <citation type="submission" date="2020-01" db="EMBL/GenBank/DDBJ databases">
        <authorList>
            <person name="Chen W.-M."/>
        </authorList>
    </citation>
    <scope>NUCLEOTIDE SEQUENCE</scope>
    <source>
        <strain evidence="1">CYK-10</strain>
    </source>
</reference>
<dbReference type="EMBL" id="JAABNR010000001">
    <property type="protein sequence ID" value="NBZ86162.1"/>
    <property type="molecule type" value="Genomic_DNA"/>
</dbReference>
<protein>
    <recommendedName>
        <fullName evidence="3">DUF2185 domain-containing protein</fullName>
    </recommendedName>
</protein>
<dbReference type="AlphaFoldDB" id="A0AAE4Y6R9"/>
<sequence length="97" mass="10835">MRLGDLPPNFATYICSHLAAGERSVERVWLELDGDLWMCCGEEDDDFTDGEAWKIVGLKHLLASDPSIPTLLDLPAGFQLSREAKVWTVSPLIFRST</sequence>
<accession>A0AAE4Y6R9</accession>
<evidence type="ECO:0000313" key="1">
    <source>
        <dbReference type="EMBL" id="NBZ86162.1"/>
    </source>
</evidence>
<dbReference type="Proteomes" id="UP001193501">
    <property type="component" value="Unassembled WGS sequence"/>
</dbReference>
<organism evidence="1 2">
    <name type="scientific">Stagnihabitans tardus</name>
    <dbReference type="NCBI Taxonomy" id="2699202"/>
    <lineage>
        <taxon>Bacteria</taxon>
        <taxon>Pseudomonadati</taxon>
        <taxon>Pseudomonadota</taxon>
        <taxon>Alphaproteobacteria</taxon>
        <taxon>Rhodobacterales</taxon>
        <taxon>Paracoccaceae</taxon>
        <taxon>Stagnihabitans</taxon>
    </lineage>
</organism>
<gene>
    <name evidence="1" type="ORF">GV832_01095</name>
</gene>
<keyword evidence="2" id="KW-1185">Reference proteome</keyword>